<feature type="region of interest" description="Disordered" evidence="1">
    <location>
        <begin position="37"/>
        <end position="57"/>
    </location>
</feature>
<reference evidence="2 3" key="1">
    <citation type="submission" date="2018-06" db="EMBL/GenBank/DDBJ databases">
        <title>WGS assembly of Brassica rapa FPsc.</title>
        <authorList>
            <person name="Bowman J."/>
            <person name="Kohchi T."/>
            <person name="Yamato K."/>
            <person name="Jenkins J."/>
            <person name="Shu S."/>
            <person name="Ishizaki K."/>
            <person name="Yamaoka S."/>
            <person name="Nishihama R."/>
            <person name="Nakamura Y."/>
            <person name="Berger F."/>
            <person name="Adam C."/>
            <person name="Aki S."/>
            <person name="Althoff F."/>
            <person name="Araki T."/>
            <person name="Arteaga-Vazquez M."/>
            <person name="Balasubrmanian S."/>
            <person name="Bauer D."/>
            <person name="Boehm C."/>
            <person name="Briginshaw L."/>
            <person name="Caballero-Perez J."/>
            <person name="Catarino B."/>
            <person name="Chen F."/>
            <person name="Chiyoda S."/>
            <person name="Chovatia M."/>
            <person name="Davies K."/>
            <person name="Delmans M."/>
            <person name="Demura T."/>
            <person name="Dierschke T."/>
            <person name="Dolan L."/>
            <person name="Dorantes-Acosta A."/>
            <person name="Eklund D."/>
            <person name="Florent S."/>
            <person name="Flores-Sandoval E."/>
            <person name="Fujiyama A."/>
            <person name="Fukuzawa H."/>
            <person name="Galik B."/>
            <person name="Grimanelli D."/>
            <person name="Grimwood J."/>
            <person name="Grossniklaus U."/>
            <person name="Hamada T."/>
            <person name="Haseloff J."/>
            <person name="Hetherington A."/>
            <person name="Higo A."/>
            <person name="Hirakawa Y."/>
            <person name="Hundley H."/>
            <person name="Ikeda Y."/>
            <person name="Inoue K."/>
            <person name="Inoue S."/>
            <person name="Ishida S."/>
            <person name="Jia Q."/>
            <person name="Kakita M."/>
            <person name="Kanazawa T."/>
            <person name="Kawai Y."/>
            <person name="Kawashima T."/>
            <person name="Kennedy M."/>
            <person name="Kinose K."/>
            <person name="Kinoshita T."/>
            <person name="Kohara Y."/>
            <person name="Koide E."/>
            <person name="Komatsu K."/>
            <person name="Kopischke S."/>
            <person name="Kubo M."/>
            <person name="Kyozuka J."/>
            <person name="Lagercrantz U."/>
            <person name="Lin S."/>
            <person name="Lindquist E."/>
            <person name="Lipzen A."/>
            <person name="Lu C."/>
            <person name="Luna E."/>
            <person name="Martienssen R."/>
            <person name="Minamino N."/>
            <person name="Mizutani M."/>
            <person name="Mizutani M."/>
            <person name="Mochizuki N."/>
            <person name="Monte I."/>
            <person name="Mosher R."/>
            <person name="Nagasaki H."/>
            <person name="Nakagami H."/>
            <person name="Naramoto S."/>
            <person name="Nishitani K."/>
            <person name="Ohtani M."/>
            <person name="Okamoto T."/>
            <person name="Okumura M."/>
            <person name="Phillips J."/>
            <person name="Pollak B."/>
            <person name="Reinders A."/>
            <person name="Roevekamp M."/>
            <person name="Sano R."/>
            <person name="Sawa S."/>
            <person name="Schmid M."/>
            <person name="Shirakawa M."/>
            <person name="Solano R."/>
            <person name="Spunde A."/>
            <person name="Suetsugu N."/>
            <person name="Sugano S."/>
            <person name="Sugiyama A."/>
            <person name="Sun R."/>
            <person name="Suzuki Y."/>
            <person name="Takenaka M."/>
            <person name="Takezawa D."/>
            <person name="Tomogane H."/>
            <person name="Tsuzuki M."/>
            <person name="Ueda T."/>
            <person name="Umeda M."/>
            <person name="Ward J."/>
            <person name="Watanabe Y."/>
            <person name="Yazaki K."/>
            <person name="Yokoyama R."/>
            <person name="Yoshitake Y."/>
            <person name="Yotsui I."/>
            <person name="Zachgo S."/>
            <person name="Schmutz J."/>
        </authorList>
    </citation>
    <scope>NUCLEOTIDE SEQUENCE [LARGE SCALE GENOMIC DNA]</scope>
    <source>
        <strain evidence="3">cv. B-3</strain>
    </source>
</reference>
<dbReference type="Proteomes" id="UP000264353">
    <property type="component" value="Chromosome A3"/>
</dbReference>
<evidence type="ECO:0000313" key="3">
    <source>
        <dbReference type="Proteomes" id="UP000264353"/>
    </source>
</evidence>
<gene>
    <name evidence="2" type="ORF">BRARA_C03477</name>
</gene>
<feature type="region of interest" description="Disordered" evidence="1">
    <location>
        <begin position="1"/>
        <end position="20"/>
    </location>
</feature>
<name>A0A398A2B2_BRACM</name>
<dbReference type="AlphaFoldDB" id="A0A398A2B2"/>
<feature type="compositionally biased region" description="Basic residues" evidence="1">
    <location>
        <begin position="7"/>
        <end position="20"/>
    </location>
</feature>
<accession>A0A398A2B2</accession>
<dbReference type="EMBL" id="CM010630">
    <property type="protein sequence ID" value="RID71545.1"/>
    <property type="molecule type" value="Genomic_DNA"/>
</dbReference>
<evidence type="ECO:0000313" key="2">
    <source>
        <dbReference type="EMBL" id="RID71545.1"/>
    </source>
</evidence>
<evidence type="ECO:0000256" key="1">
    <source>
        <dbReference type="SAM" id="MobiDB-lite"/>
    </source>
</evidence>
<sequence length="139" mass="16699">MRLIQKVAKRKQNRQTRNRSRSKAIEVLFIRTRKSRSTHRSNMYNKKQKSVVTDDRTAAGHRTRRLFPRVLDLERGLASLNISFDQSNRLLQLTQKLKTLILISLDRRTKRRHLSSTNQRLESKYVSFRFWVLYFSFGF</sequence>
<organism evidence="2 3">
    <name type="scientific">Brassica campestris</name>
    <name type="common">Field mustard</name>
    <dbReference type="NCBI Taxonomy" id="3711"/>
    <lineage>
        <taxon>Eukaryota</taxon>
        <taxon>Viridiplantae</taxon>
        <taxon>Streptophyta</taxon>
        <taxon>Embryophyta</taxon>
        <taxon>Tracheophyta</taxon>
        <taxon>Spermatophyta</taxon>
        <taxon>Magnoliopsida</taxon>
        <taxon>eudicotyledons</taxon>
        <taxon>Gunneridae</taxon>
        <taxon>Pentapetalae</taxon>
        <taxon>rosids</taxon>
        <taxon>malvids</taxon>
        <taxon>Brassicales</taxon>
        <taxon>Brassicaceae</taxon>
        <taxon>Brassiceae</taxon>
        <taxon>Brassica</taxon>
    </lineage>
</organism>
<protein>
    <submittedName>
        <fullName evidence="2">Uncharacterized protein</fullName>
    </submittedName>
</protein>
<proteinExistence type="predicted"/>